<keyword evidence="2" id="KW-0472">Membrane</keyword>
<feature type="region of interest" description="Disordered" evidence="1">
    <location>
        <begin position="186"/>
        <end position="237"/>
    </location>
</feature>
<dbReference type="GeneID" id="130466228"/>
<dbReference type="Proteomes" id="UP000813463">
    <property type="component" value="Chromosome 1"/>
</dbReference>
<feature type="compositionally biased region" description="Basic residues" evidence="1">
    <location>
        <begin position="193"/>
        <end position="209"/>
    </location>
</feature>
<evidence type="ECO:0000256" key="2">
    <source>
        <dbReference type="SAM" id="Phobius"/>
    </source>
</evidence>
<name>A0ABM3R5K8_SPIOL</name>
<organism evidence="3 4">
    <name type="scientific">Spinacia oleracea</name>
    <name type="common">Spinach</name>
    <dbReference type="NCBI Taxonomy" id="3562"/>
    <lineage>
        <taxon>Eukaryota</taxon>
        <taxon>Viridiplantae</taxon>
        <taxon>Streptophyta</taxon>
        <taxon>Embryophyta</taxon>
        <taxon>Tracheophyta</taxon>
        <taxon>Spermatophyta</taxon>
        <taxon>Magnoliopsida</taxon>
        <taxon>eudicotyledons</taxon>
        <taxon>Gunneridae</taxon>
        <taxon>Pentapetalae</taxon>
        <taxon>Caryophyllales</taxon>
        <taxon>Chenopodiaceae</taxon>
        <taxon>Chenopodioideae</taxon>
        <taxon>Anserineae</taxon>
        <taxon>Spinacia</taxon>
    </lineage>
</organism>
<feature type="transmembrane region" description="Helical" evidence="2">
    <location>
        <begin position="57"/>
        <end position="75"/>
    </location>
</feature>
<reference evidence="4" key="2">
    <citation type="submission" date="2025-08" db="UniProtKB">
        <authorList>
            <consortium name="RefSeq"/>
        </authorList>
    </citation>
    <scope>IDENTIFICATION</scope>
    <source>
        <tissue evidence="4">Leaf</tissue>
    </source>
</reference>
<evidence type="ECO:0000313" key="3">
    <source>
        <dbReference type="Proteomes" id="UP000813463"/>
    </source>
</evidence>
<keyword evidence="3" id="KW-1185">Reference proteome</keyword>
<reference evidence="3" key="1">
    <citation type="journal article" date="2021" name="Nat. Commun.">
        <title>Genomic analyses provide insights into spinach domestication and the genetic basis of agronomic traits.</title>
        <authorList>
            <person name="Cai X."/>
            <person name="Sun X."/>
            <person name="Xu C."/>
            <person name="Sun H."/>
            <person name="Wang X."/>
            <person name="Ge C."/>
            <person name="Zhang Z."/>
            <person name="Wang Q."/>
            <person name="Fei Z."/>
            <person name="Jiao C."/>
            <person name="Wang Q."/>
        </authorList>
    </citation>
    <scope>NUCLEOTIDE SEQUENCE [LARGE SCALE GENOMIC DNA]</scope>
    <source>
        <strain evidence="3">cv. Varoflay</strain>
    </source>
</reference>
<proteinExistence type="predicted"/>
<gene>
    <name evidence="4" type="primary">LOC130466228</name>
</gene>
<dbReference type="PANTHER" id="PTHR35278:SF4">
    <property type="entry name" value="TRANSMEMBRANE PROTEIN"/>
    <property type="match status" value="1"/>
</dbReference>
<dbReference type="RefSeq" id="XP_056690903.1">
    <property type="nucleotide sequence ID" value="XM_056834925.1"/>
</dbReference>
<sequence>MGASTSKVLSDIGSLAGNVIATPFKSIFGRSCQDVCDGRWDVVCFIEHICIADLVKFLLACCLLYICLVFVYLLYKLGLCQCIAKTLCKLCWAVCETSWLTLDYICCFCWHKIRYTKRVYRGRRRRLRRQLSRDVELGYISTSSISADEGGGFNDYGSSLGRKRKSWRETRRRRRMHHCKSVRLKKGQVSVHLKGKSRRRRRRRRRRRNQLNEVEMSSLRKSRRRSNTIKFKKQRTR</sequence>
<keyword evidence="2" id="KW-0812">Transmembrane</keyword>
<keyword evidence="2" id="KW-1133">Transmembrane helix</keyword>
<dbReference type="PANTHER" id="PTHR35278">
    <property type="entry name" value="TRANSMEMBRANE PROTEIN-RELATED"/>
    <property type="match status" value="1"/>
</dbReference>
<protein>
    <submittedName>
        <fullName evidence="4">Uncharacterized protein</fullName>
    </submittedName>
</protein>
<evidence type="ECO:0000256" key="1">
    <source>
        <dbReference type="SAM" id="MobiDB-lite"/>
    </source>
</evidence>
<evidence type="ECO:0000313" key="4">
    <source>
        <dbReference type="RefSeq" id="XP_056690903.1"/>
    </source>
</evidence>
<feature type="compositionally biased region" description="Basic residues" evidence="1">
    <location>
        <begin position="220"/>
        <end position="237"/>
    </location>
</feature>
<accession>A0ABM3R5K8</accession>